<organism evidence="1 2">
    <name type="scientific">Oopsacas minuta</name>
    <dbReference type="NCBI Taxonomy" id="111878"/>
    <lineage>
        <taxon>Eukaryota</taxon>
        <taxon>Metazoa</taxon>
        <taxon>Porifera</taxon>
        <taxon>Hexactinellida</taxon>
        <taxon>Hexasterophora</taxon>
        <taxon>Lyssacinosida</taxon>
        <taxon>Leucopsacidae</taxon>
        <taxon>Oopsacas</taxon>
    </lineage>
</organism>
<keyword evidence="2" id="KW-1185">Reference proteome</keyword>
<dbReference type="Proteomes" id="UP001165289">
    <property type="component" value="Unassembled WGS sequence"/>
</dbReference>
<gene>
    <name evidence="1" type="ORF">LOD99_7550</name>
</gene>
<proteinExistence type="predicted"/>
<reference evidence="1 2" key="1">
    <citation type="journal article" date="2023" name="BMC Biol.">
        <title>The compact genome of the sponge Oopsacas minuta (Hexactinellida) is lacking key metazoan core genes.</title>
        <authorList>
            <person name="Santini S."/>
            <person name="Schenkelaars Q."/>
            <person name="Jourda C."/>
            <person name="Duchesne M."/>
            <person name="Belahbib H."/>
            <person name="Rocher C."/>
            <person name="Selva M."/>
            <person name="Riesgo A."/>
            <person name="Vervoort M."/>
            <person name="Leys S.P."/>
            <person name="Kodjabachian L."/>
            <person name="Le Bivic A."/>
            <person name="Borchiellini C."/>
            <person name="Claverie J.M."/>
            <person name="Renard E."/>
        </authorList>
    </citation>
    <scope>NUCLEOTIDE SEQUENCE [LARGE SCALE GENOMIC DNA]</scope>
    <source>
        <strain evidence="1">SPO-2</strain>
    </source>
</reference>
<dbReference type="EMBL" id="JAKMXF010000310">
    <property type="protein sequence ID" value="KAI6650499.1"/>
    <property type="molecule type" value="Genomic_DNA"/>
</dbReference>
<accession>A0AAV7JPV8</accession>
<evidence type="ECO:0000313" key="1">
    <source>
        <dbReference type="EMBL" id="KAI6650499.1"/>
    </source>
</evidence>
<dbReference type="AlphaFoldDB" id="A0AAV7JPV8"/>
<sequence length="477" mass="55129">MADNITYSTISLNCDKKKRKTEEDTILSLTDDVNNVILSEDPLISAEFNVSQGYRVQDEYFVEVSDIELSTLDHKYTIIPDYGHSQGKLGFKKTSLVIYTNLQVWSCCNNYYCLHYQAFVQCSQIMCLKVCEANVFEEMVYYLISPTNISILVLDTLHNFTLRTIGGWSCNSCLGKCKQQTELQNIFAMTDQPSIKSQRKIEYNVVTSAPIPFILDEALSSSYDQQLREGIQLPKMLIPEQKYCKNGYEFNREDQLKLENTGIVIYTKNDVIRLNQHKVYSSICDGTCKCQAVYEGQNTLLLNVNNKYFINYSLLYDYSELMTMSRNTLYGYLSAKNQKLQRMGRKGSFKYHTVHLAWNAYLRLVDLDYSSHYTRSQCKLEPKIVVIDGIAIGTMRSLPEVDEAVDYEQKYPMIDTSVRVFIHDVDLRKALLKYSLQGLQEDRFDELLEKLNNKGFCDYIQGVSKLLRCCIRSTIMK</sequence>
<name>A0AAV7JPV8_9METZ</name>
<comment type="caution">
    <text evidence="1">The sequence shown here is derived from an EMBL/GenBank/DDBJ whole genome shotgun (WGS) entry which is preliminary data.</text>
</comment>
<protein>
    <submittedName>
        <fullName evidence="1">Uncharacterized protein</fullName>
    </submittedName>
</protein>
<evidence type="ECO:0000313" key="2">
    <source>
        <dbReference type="Proteomes" id="UP001165289"/>
    </source>
</evidence>